<keyword evidence="1" id="KW-0472">Membrane</keyword>
<dbReference type="AlphaFoldDB" id="K9VVD7"/>
<keyword evidence="3" id="KW-1185">Reference proteome</keyword>
<accession>K9VVD7</accession>
<keyword evidence="1" id="KW-1133">Transmembrane helix</keyword>
<evidence type="ECO:0000313" key="2">
    <source>
        <dbReference type="EMBL" id="AFZ11941.1"/>
    </source>
</evidence>
<protein>
    <submittedName>
        <fullName evidence="2">Uncharacterized protein</fullName>
    </submittedName>
</protein>
<proteinExistence type="predicted"/>
<sequence>MPNLNWHDYLVFISLIACIAGLILLFYPAPITDETESSDERILLMMTFSYWIVYCLATVVQKLQLPDWDILLLSLKFTALISYCLTCSCILILPLRRLASIYAE</sequence>
<name>K9VVD7_9CYAN</name>
<dbReference type="Proteomes" id="UP000010472">
    <property type="component" value="Chromosome"/>
</dbReference>
<evidence type="ECO:0000256" key="1">
    <source>
        <dbReference type="SAM" id="Phobius"/>
    </source>
</evidence>
<reference evidence="2 3" key="1">
    <citation type="submission" date="2012-06" db="EMBL/GenBank/DDBJ databases">
        <title>Finished chromosome of genome of Crinalium epipsammum PCC 9333.</title>
        <authorList>
            <consortium name="US DOE Joint Genome Institute"/>
            <person name="Gugger M."/>
            <person name="Coursin T."/>
            <person name="Rippka R."/>
            <person name="Tandeau De Marsac N."/>
            <person name="Huntemann M."/>
            <person name="Wei C.-L."/>
            <person name="Han J."/>
            <person name="Detter J.C."/>
            <person name="Han C."/>
            <person name="Tapia R."/>
            <person name="Davenport K."/>
            <person name="Daligault H."/>
            <person name="Erkkila T."/>
            <person name="Gu W."/>
            <person name="Munk A.C.C."/>
            <person name="Teshima H."/>
            <person name="Xu Y."/>
            <person name="Chain P."/>
            <person name="Chen A."/>
            <person name="Krypides N."/>
            <person name="Mavromatis K."/>
            <person name="Markowitz V."/>
            <person name="Szeto E."/>
            <person name="Ivanova N."/>
            <person name="Mikhailova N."/>
            <person name="Ovchinnikova G."/>
            <person name="Pagani I."/>
            <person name="Pati A."/>
            <person name="Goodwin L."/>
            <person name="Peters L."/>
            <person name="Pitluck S."/>
            <person name="Woyke T."/>
            <person name="Kerfeld C."/>
        </authorList>
    </citation>
    <scope>NUCLEOTIDE SEQUENCE [LARGE SCALE GENOMIC DNA]</scope>
    <source>
        <strain evidence="2 3">PCC 9333</strain>
    </source>
</reference>
<dbReference type="KEGG" id="cep:Cri9333_1027"/>
<evidence type="ECO:0000313" key="3">
    <source>
        <dbReference type="Proteomes" id="UP000010472"/>
    </source>
</evidence>
<feature type="transmembrane region" description="Helical" evidence="1">
    <location>
        <begin position="42"/>
        <end position="60"/>
    </location>
</feature>
<feature type="transmembrane region" description="Helical" evidence="1">
    <location>
        <begin position="72"/>
        <end position="95"/>
    </location>
</feature>
<dbReference type="OrthoDB" id="425763at2"/>
<dbReference type="HOGENOM" id="CLU_2218187_0_0_3"/>
<feature type="transmembrane region" description="Helical" evidence="1">
    <location>
        <begin position="6"/>
        <end position="30"/>
    </location>
</feature>
<dbReference type="eggNOG" id="ENOG50335CA">
    <property type="taxonomic scope" value="Bacteria"/>
</dbReference>
<dbReference type="RefSeq" id="WP_015202063.1">
    <property type="nucleotide sequence ID" value="NC_019753.1"/>
</dbReference>
<dbReference type="EMBL" id="CP003620">
    <property type="protein sequence ID" value="AFZ11941.1"/>
    <property type="molecule type" value="Genomic_DNA"/>
</dbReference>
<organism evidence="2 3">
    <name type="scientific">Crinalium epipsammum PCC 9333</name>
    <dbReference type="NCBI Taxonomy" id="1173022"/>
    <lineage>
        <taxon>Bacteria</taxon>
        <taxon>Bacillati</taxon>
        <taxon>Cyanobacteriota</taxon>
        <taxon>Cyanophyceae</taxon>
        <taxon>Gomontiellales</taxon>
        <taxon>Gomontiellaceae</taxon>
        <taxon>Crinalium</taxon>
    </lineage>
</organism>
<gene>
    <name evidence="2" type="ORF">Cri9333_1027</name>
</gene>
<keyword evidence="1" id="KW-0812">Transmembrane</keyword>